<dbReference type="GO" id="GO:0034551">
    <property type="term" value="P:mitochondrial respiratory chain complex III assembly"/>
    <property type="evidence" value="ECO:0007669"/>
    <property type="project" value="InterPro"/>
</dbReference>
<dbReference type="SMART" id="SM00028">
    <property type="entry name" value="TPR"/>
    <property type="match status" value="2"/>
</dbReference>
<dbReference type="Gene3D" id="1.25.40.10">
    <property type="entry name" value="Tetratricopeptide repeat domain"/>
    <property type="match status" value="1"/>
</dbReference>
<organism evidence="7 8">
    <name type="scientific">Aphis glycines</name>
    <name type="common">Soybean aphid</name>
    <dbReference type="NCBI Taxonomy" id="307491"/>
    <lineage>
        <taxon>Eukaryota</taxon>
        <taxon>Metazoa</taxon>
        <taxon>Ecdysozoa</taxon>
        <taxon>Arthropoda</taxon>
        <taxon>Hexapoda</taxon>
        <taxon>Insecta</taxon>
        <taxon>Pterygota</taxon>
        <taxon>Neoptera</taxon>
        <taxon>Paraneoptera</taxon>
        <taxon>Hemiptera</taxon>
        <taxon>Sternorrhyncha</taxon>
        <taxon>Aphidomorpha</taxon>
        <taxon>Aphidoidea</taxon>
        <taxon>Aphididae</taxon>
        <taxon>Aphidini</taxon>
        <taxon>Aphis</taxon>
        <taxon>Aphis</taxon>
    </lineage>
</organism>
<keyword evidence="3" id="KW-0677">Repeat</keyword>
<gene>
    <name evidence="7" type="ORF">AGLY_012232</name>
</gene>
<keyword evidence="4" id="KW-0802">TPR repeat</keyword>
<accession>A0A6G0T9G9</accession>
<keyword evidence="5" id="KW-0809">Transit peptide</keyword>
<dbReference type="InterPro" id="IPR019734">
    <property type="entry name" value="TPR_rpt"/>
</dbReference>
<evidence type="ECO:0000256" key="1">
    <source>
        <dbReference type="ARBA" id="ARBA00004173"/>
    </source>
</evidence>
<evidence type="ECO:0000256" key="5">
    <source>
        <dbReference type="ARBA" id="ARBA00022946"/>
    </source>
</evidence>
<evidence type="ECO:0000313" key="8">
    <source>
        <dbReference type="Proteomes" id="UP000475862"/>
    </source>
</evidence>
<name>A0A6G0T9G9_APHGL</name>
<comment type="similarity">
    <text evidence="2">Belongs to the TTC19 family.</text>
</comment>
<dbReference type="PANTHER" id="PTHR13143">
    <property type="entry name" value="TETRATRICOPEPTIDE REPEAT PROTEIN 19"/>
    <property type="match status" value="1"/>
</dbReference>
<keyword evidence="8" id="KW-1185">Reference proteome</keyword>
<comment type="caution">
    <text evidence="7">The sequence shown here is derived from an EMBL/GenBank/DDBJ whole genome shotgun (WGS) entry which is preliminary data.</text>
</comment>
<dbReference type="InterPro" id="IPR011990">
    <property type="entry name" value="TPR-like_helical_dom_sf"/>
</dbReference>
<dbReference type="AlphaFoldDB" id="A0A6G0T9G9"/>
<dbReference type="Proteomes" id="UP000475862">
    <property type="component" value="Unassembled WGS sequence"/>
</dbReference>
<dbReference type="SUPFAM" id="SSF48452">
    <property type="entry name" value="TPR-like"/>
    <property type="match status" value="1"/>
</dbReference>
<dbReference type="EMBL" id="VYZN01000048">
    <property type="protein sequence ID" value="KAE9528657.1"/>
    <property type="molecule type" value="Genomic_DNA"/>
</dbReference>
<dbReference type="GO" id="GO:0005743">
    <property type="term" value="C:mitochondrial inner membrane"/>
    <property type="evidence" value="ECO:0007669"/>
    <property type="project" value="TreeGrafter"/>
</dbReference>
<protein>
    <submittedName>
        <fullName evidence="7">Uncharacterized protein</fullName>
    </submittedName>
</protein>
<reference evidence="7 8" key="1">
    <citation type="submission" date="2019-08" db="EMBL/GenBank/DDBJ databases">
        <title>The genome of the soybean aphid Biotype 1, its phylome, world population structure and adaptation to the North American continent.</title>
        <authorList>
            <person name="Giordano R."/>
            <person name="Donthu R.K."/>
            <person name="Hernandez A.G."/>
            <person name="Wright C.L."/>
            <person name="Zimin A.V."/>
        </authorList>
    </citation>
    <scope>NUCLEOTIDE SEQUENCE [LARGE SCALE GENOMIC DNA]</scope>
    <source>
        <tissue evidence="7">Whole aphids</tissue>
    </source>
</reference>
<evidence type="ECO:0000256" key="3">
    <source>
        <dbReference type="ARBA" id="ARBA00022737"/>
    </source>
</evidence>
<evidence type="ECO:0000256" key="4">
    <source>
        <dbReference type="ARBA" id="ARBA00022803"/>
    </source>
</evidence>
<comment type="subcellular location">
    <subcellularLocation>
        <location evidence="1">Mitochondrion</location>
    </subcellularLocation>
</comment>
<evidence type="ECO:0000313" key="7">
    <source>
        <dbReference type="EMBL" id="KAE9528657.1"/>
    </source>
</evidence>
<keyword evidence="6" id="KW-0496">Mitochondrion</keyword>
<dbReference type="InterPro" id="IPR040395">
    <property type="entry name" value="TTC19"/>
</dbReference>
<evidence type="ECO:0000256" key="2">
    <source>
        <dbReference type="ARBA" id="ARBA00008219"/>
    </source>
</evidence>
<evidence type="ECO:0000256" key="6">
    <source>
        <dbReference type="ARBA" id="ARBA00023128"/>
    </source>
</evidence>
<dbReference type="OrthoDB" id="5986190at2759"/>
<dbReference type="PANTHER" id="PTHR13143:SF6">
    <property type="entry name" value="TETRATRICOPEPTIDE REPEAT PROTEIN 19, MITOCHONDRIAL"/>
    <property type="match status" value="1"/>
</dbReference>
<sequence>MSLLCNARLVKCIKRIIPVVKHIATYSNNRAITFSNTKQSILNSVQTTSLLKSPNATKSIIFGFSLLGLFGLDDKSDSERKLIYTIKRGLLYLQNDDYNAFEKTLHDALQIANDLNHFDGITYVFDVLANGAFMNKDYDKAKTLFLAVISRLFEQGSYDDDLNILHINLKISKIFEAQKDYESSKIGYEFCLDRLKKKYELDPENEDVLGLYSLTLDAYARYLMNQGYTKNACLYFKKAYDISVKLNGEVYEMNVILLNDIGTLCYVHGMLEEALEFFRKAEKIGKHLPDMENFSTVYINLGNIFLKQGLLKEAEKHCVEGMKNAKRHHYEEGIKEAAICLADIKNAMN</sequence>
<proteinExistence type="inferred from homology"/>